<proteinExistence type="predicted"/>
<dbReference type="EMBL" id="LAZR01039536">
    <property type="protein sequence ID" value="KKL16762.1"/>
    <property type="molecule type" value="Genomic_DNA"/>
</dbReference>
<organism evidence="1">
    <name type="scientific">marine sediment metagenome</name>
    <dbReference type="NCBI Taxonomy" id="412755"/>
    <lineage>
        <taxon>unclassified sequences</taxon>
        <taxon>metagenomes</taxon>
        <taxon>ecological metagenomes</taxon>
    </lineage>
</organism>
<reference evidence="1" key="1">
    <citation type="journal article" date="2015" name="Nature">
        <title>Complex archaea that bridge the gap between prokaryotes and eukaryotes.</title>
        <authorList>
            <person name="Spang A."/>
            <person name="Saw J.H."/>
            <person name="Jorgensen S.L."/>
            <person name="Zaremba-Niedzwiedzka K."/>
            <person name="Martijn J."/>
            <person name="Lind A.E."/>
            <person name="van Eijk R."/>
            <person name="Schleper C."/>
            <person name="Guy L."/>
            <person name="Ettema T.J."/>
        </authorList>
    </citation>
    <scope>NUCLEOTIDE SEQUENCE</scope>
</reference>
<accession>A0A0F9BSC5</accession>
<gene>
    <name evidence="1" type="ORF">LCGC14_2492340</name>
</gene>
<sequence>MTEPGIRMGTYLSTEPGYLVIEEDGRRSQLAIADILRAADIPVITYEKIKAVTALANMVADLTKKLIELGLLPAEFIGEGGYSLEGVIQSIESMGGDYGEPDLSVD</sequence>
<evidence type="ECO:0000313" key="1">
    <source>
        <dbReference type="EMBL" id="KKL16762.1"/>
    </source>
</evidence>
<protein>
    <submittedName>
        <fullName evidence="1">Uncharacterized protein</fullName>
    </submittedName>
</protein>
<name>A0A0F9BSC5_9ZZZZ</name>
<comment type="caution">
    <text evidence="1">The sequence shown here is derived from an EMBL/GenBank/DDBJ whole genome shotgun (WGS) entry which is preliminary data.</text>
</comment>
<dbReference type="AlphaFoldDB" id="A0A0F9BSC5"/>